<feature type="domain" description="Baseplate structural protein gp6 C-terminal" evidence="3">
    <location>
        <begin position="324"/>
        <end position="395"/>
    </location>
</feature>
<sequence length="692" mass="75416">MPLANFSNLDFDQVKTTLRDYLKSNSNFTDYDFEGSNLSTILDVLAYNTYISSYNANMVANEVFLDSATLRENIVALARNIGYVPRSRKSARATVTFFVDTSNITPTPATITLHKGIVATTSGSFGNESKAFCILEDISVPVVNNIANFEDISIYEGTLLSSNFTYSTRIPNQKFILPNAGVDTSLISVLVKNNENSSTSVKYSNQDSLFDIGGASKVYFLQEISDERYELFFGDGIFGRALEEGNYVTVNYIASNGDSGNGISSFQFSGRLTYTRNAQTYTVTSGISLLTTGLSSSGGDTIESVESIRKYAPRIYASQNRALTANDYETLIPARIYPETESISVFGGEELVPPQYGKVFISIKPRTGDFLPNIIKQNIKTKLKRFAVAGIVPEILDLKYLYIEVDSKVYYNSNMAPSAALVSTVVQNNANKYAESSELNKYGARFKYSKFLKVVDDSHESVTSNITTLRMRRDLRVVLNGFAEYQIGFGNRFQVKDPDGFNIKTSAFRIDGIPQDVYMSDLPRPDRESGSLFFFSLPSVGSQQPTIVRRNVGFIDYVNGVITMNPVNIQGGLVKDGQTIIEIEATPSSNDVIGLQDLYLQLDISNSNFETVVDEISSGLDPAGSNYIVTSSYPNGNLVREGGRGSIVRSSTPTTTTSYTSTTTTTTASVPTTSTSTSSSSGGSGTGGGGGY</sequence>
<gene>
    <name evidence="4" type="primary">110</name>
    <name evidence="4" type="ORF">PBI_BELLAMY_110</name>
</gene>
<dbReference type="Pfam" id="PF21379">
    <property type="entry name" value="Gp6-like_1st"/>
    <property type="match status" value="1"/>
</dbReference>
<dbReference type="InterPro" id="IPR049027">
    <property type="entry name" value="Gp6_C-I"/>
</dbReference>
<protein>
    <submittedName>
        <fullName evidence="4">Baseplate wedge subunit</fullName>
    </submittedName>
</protein>
<dbReference type="RefSeq" id="YP_009791267.1">
    <property type="nucleotide sequence ID" value="NC_047838.1"/>
</dbReference>
<evidence type="ECO:0000259" key="2">
    <source>
        <dbReference type="Pfam" id="PF21379"/>
    </source>
</evidence>
<feature type="region of interest" description="Disordered" evidence="1">
    <location>
        <begin position="639"/>
        <end position="692"/>
    </location>
</feature>
<feature type="compositionally biased region" description="Low complexity" evidence="1">
    <location>
        <begin position="650"/>
        <end position="681"/>
    </location>
</feature>
<dbReference type="Proteomes" id="UP000221247">
    <property type="component" value="Segment"/>
</dbReference>
<dbReference type="KEGG" id="vg:54981440"/>
<dbReference type="Pfam" id="PF21387">
    <property type="entry name" value="Gp6_C-I"/>
    <property type="match status" value="1"/>
</dbReference>
<evidence type="ECO:0000256" key="1">
    <source>
        <dbReference type="SAM" id="MobiDB-lite"/>
    </source>
</evidence>
<feature type="compositionally biased region" description="Gly residues" evidence="1">
    <location>
        <begin position="682"/>
        <end position="692"/>
    </location>
</feature>
<dbReference type="EMBL" id="MF351863">
    <property type="protein sequence ID" value="ASR76155.1"/>
    <property type="molecule type" value="Genomic_DNA"/>
</dbReference>
<dbReference type="Gene3D" id="3.30.300.200">
    <property type="match status" value="1"/>
</dbReference>
<name>A0A222YXZ7_9CAUD</name>
<keyword evidence="5" id="KW-1185">Reference proteome</keyword>
<evidence type="ECO:0000313" key="4">
    <source>
        <dbReference type="EMBL" id="ASR76155.1"/>
    </source>
</evidence>
<accession>A0A222YXZ7</accession>
<dbReference type="InterPro" id="IPR049026">
    <property type="entry name" value="Gp6-like_N"/>
</dbReference>
<dbReference type="GeneID" id="54981440"/>
<organism evidence="4 5">
    <name type="scientific">Synechococcus phage Bellamy</name>
    <dbReference type="NCBI Taxonomy" id="2023996"/>
    <lineage>
        <taxon>Viruses</taxon>
        <taxon>Duplodnaviria</taxon>
        <taxon>Heunggongvirae</taxon>
        <taxon>Uroviricota</taxon>
        <taxon>Caudoviricetes</taxon>
        <taxon>Pantevenvirales</taxon>
        <taxon>Kyanoviridae</taxon>
        <taxon>Bellamyvirus</taxon>
        <taxon>Bellamyvirus bellamy</taxon>
    </lineage>
</organism>
<evidence type="ECO:0000259" key="3">
    <source>
        <dbReference type="Pfam" id="PF21387"/>
    </source>
</evidence>
<evidence type="ECO:0000313" key="5">
    <source>
        <dbReference type="Proteomes" id="UP000221247"/>
    </source>
</evidence>
<reference evidence="4 5" key="1">
    <citation type="submission" date="2017-06" db="EMBL/GenBank/DDBJ databases">
        <authorList>
            <person name="Kim H.J."/>
            <person name="Triplett B.A."/>
        </authorList>
    </citation>
    <scope>NUCLEOTIDE SEQUENCE [LARGE SCALE GENOMIC DNA]</scope>
</reference>
<proteinExistence type="predicted"/>
<feature type="domain" description="Baseplate wedge protein gp6-like N-terminal helical" evidence="2">
    <location>
        <begin position="11"/>
        <end position="83"/>
    </location>
</feature>